<evidence type="ECO:0000256" key="12">
    <source>
        <dbReference type="ARBA" id="ARBA00034036"/>
    </source>
</evidence>
<evidence type="ECO:0000313" key="21">
    <source>
        <dbReference type="EMBL" id="OHT08930.1"/>
    </source>
</evidence>
<feature type="active site" description="4-aspartylphosphate intermediate" evidence="13">
    <location>
        <position position="423"/>
    </location>
</feature>
<dbReference type="Pfam" id="PF00122">
    <property type="entry name" value="E1-E2_ATPase"/>
    <property type="match status" value="1"/>
</dbReference>
<dbReference type="InterPro" id="IPR006539">
    <property type="entry name" value="P-type_ATPase_IV"/>
</dbReference>
<dbReference type="RefSeq" id="XP_068362066.1">
    <property type="nucleotide sequence ID" value="XM_068502508.1"/>
</dbReference>
<evidence type="ECO:0000256" key="17">
    <source>
        <dbReference type="SAM" id="MobiDB-lite"/>
    </source>
</evidence>
<accession>A0A1J4KD76</accession>
<evidence type="ECO:0000256" key="15">
    <source>
        <dbReference type="PIRSR" id="PIRSR606539-3"/>
    </source>
</evidence>
<evidence type="ECO:0000256" key="6">
    <source>
        <dbReference type="ARBA" id="ARBA00022741"/>
    </source>
</evidence>
<dbReference type="NCBIfam" id="TIGR01494">
    <property type="entry name" value="ATPase_P-type"/>
    <property type="match status" value="1"/>
</dbReference>
<keyword evidence="6 14" id="KW-0547">Nucleotide-binding</keyword>
<dbReference type="PROSITE" id="PS00154">
    <property type="entry name" value="ATPASE_E1_E2"/>
    <property type="match status" value="1"/>
</dbReference>
<feature type="transmembrane region" description="Helical" evidence="16">
    <location>
        <begin position="916"/>
        <end position="937"/>
    </location>
</feature>
<keyword evidence="7 14" id="KW-0067">ATP-binding</keyword>
<dbReference type="GO" id="GO:0005886">
    <property type="term" value="C:plasma membrane"/>
    <property type="evidence" value="ECO:0007669"/>
    <property type="project" value="TreeGrafter"/>
</dbReference>
<keyword evidence="5 15" id="KW-0479">Metal-binding</keyword>
<feature type="transmembrane region" description="Helical" evidence="16">
    <location>
        <begin position="313"/>
        <end position="331"/>
    </location>
</feature>
<feature type="transmembrane region" description="Helical" evidence="16">
    <location>
        <begin position="840"/>
        <end position="862"/>
    </location>
</feature>
<feature type="binding site" evidence="14">
    <location>
        <position position="496"/>
    </location>
    <ligand>
        <name>ATP</name>
        <dbReference type="ChEBI" id="CHEBI:30616"/>
    </ligand>
</feature>
<sequence length="1101" mass="124523">MSSSEDSAPSNLQQISSDNEDFESISHKSTLDYQNNIPDSKPSQTHDEISPWASVEVFGNNPDYQGQKDNIVKTTRYTILTFIPLTLFENFRNLSNIYFLIVMLVSFLPISPVGYIFQLLPLVFVILVSMVKAAIEDLLKGKEDKKRNQQKVHVYRDGVFKDICSSELVVGDVLKITEDEMVPTDLLYIGSSQEEKLCYFSETNLNGETAVKTMSCFPLFKDTDAINELSSKKYYVDLGEPDRDLTRFDARMRCGDKFWSISIHNVLLRGVCTHYTENVLGIVLRTGHDTKIMKNIKHPPAKMTSFDKKLNKMLIVIFIVNLIICVISAGLGCYKERNTSFTLISQLIKPLGTSYTEYFVQFFILYSYFIPISLMVTIELLRLYHKIIIDFDPEFFDVEFGHASAHNSNQIGQLGLVTHILSDKTGTLTENIMEMLKFSVKDGQFDAHDFLKAIEADPNFVTPTIPFLLALALCNNVIVHVSNTGKIEYNADSPDEAAFVNYAASCGVRLISRDLTSMTIDIRGTRKVYKVLAVLPFNSDRKRMSILVKADGEDAILYCKGADNVIHERSVDFNCTDTVNDYAATGLRTLVFTERTIVEPEFTEWTTRFHEAESSLIDRDAKIEAAAALVECKLNVIGVTGVEDRLQPQVPQTIEWLRNAHIKVWILTGDKLETAIAIGRTSGVIQPGSDVLIISNDEKDTVKRRLRILRDDIDTFTNPVLIVTAVAVEYCLNDFFEEFMDIAKQVSAVILSRVSPFMKAQVTNAVRDHGGMTLAIGDGANDVGMIQVAHVGVGVYGREGSQAAQSADFAIPRFKHLIRLLTVHGHWTYYRFSNVAMIMLYKNFAFILCQLWFSFFSLWSPQSYYNDFFLSVFNLVFTVLPPFIYGCTEQDLPQYILKKTPDLYPVQHDPMMVKNLIYYLFVAVYQSVIAYFGTFFNMGNDTLVANGVISYLAVTYIVVIQVILWSNYHNIIGFILYPINIVFVPIITIIDLAAFNEPLKGVFTHTLASAYSWLGLIATIIVAIIPSFIIEYARKRFSPSKVRIYEEKAAIGIQNRKNNNLRRTWSQFGGHELRRYASGTVDGEVVRTEEQIANTNIEEQP</sequence>
<gene>
    <name evidence="21" type="primary">DRS2</name>
    <name evidence="21" type="ORF">TRFO_22344</name>
</gene>
<feature type="domain" description="P-type ATPase C-terminal" evidence="20">
    <location>
        <begin position="804"/>
        <end position="1040"/>
    </location>
</feature>
<evidence type="ECO:0000256" key="7">
    <source>
        <dbReference type="ARBA" id="ARBA00022840"/>
    </source>
</evidence>
<dbReference type="EMBL" id="MLAK01000653">
    <property type="protein sequence ID" value="OHT08930.1"/>
    <property type="molecule type" value="Genomic_DNA"/>
</dbReference>
<evidence type="ECO:0000256" key="5">
    <source>
        <dbReference type="ARBA" id="ARBA00022723"/>
    </source>
</evidence>
<keyword evidence="22" id="KW-1185">Reference proteome</keyword>
<evidence type="ECO:0000259" key="19">
    <source>
        <dbReference type="Pfam" id="PF16209"/>
    </source>
</evidence>
<feature type="region of interest" description="Disordered" evidence="17">
    <location>
        <begin position="1"/>
        <end position="23"/>
    </location>
</feature>
<evidence type="ECO:0000256" key="1">
    <source>
        <dbReference type="ARBA" id="ARBA00004141"/>
    </source>
</evidence>
<comment type="subcellular location">
    <subcellularLocation>
        <location evidence="2">Endomembrane system</location>
    </subcellularLocation>
    <subcellularLocation>
        <location evidence="1 16">Membrane</location>
        <topology evidence="1 16">Multi-pass membrane protein</topology>
    </subcellularLocation>
</comment>
<feature type="binding site" evidence="14">
    <location>
        <position position="424"/>
    </location>
    <ligand>
        <name>ATP</name>
        <dbReference type="ChEBI" id="CHEBI:30616"/>
    </ligand>
</feature>
<dbReference type="SUPFAM" id="SSF81660">
    <property type="entry name" value="Metal cation-transporting ATPase, ATP-binding domain N"/>
    <property type="match status" value="1"/>
</dbReference>
<dbReference type="InterPro" id="IPR001757">
    <property type="entry name" value="P_typ_ATPase"/>
</dbReference>
<dbReference type="GO" id="GO:0005524">
    <property type="term" value="F:ATP binding"/>
    <property type="evidence" value="ECO:0007669"/>
    <property type="project" value="UniProtKB-UniRule"/>
</dbReference>
<feature type="binding site" evidence="14">
    <location>
        <position position="781"/>
    </location>
    <ligand>
        <name>ATP</name>
        <dbReference type="ChEBI" id="CHEBI:30616"/>
    </ligand>
</feature>
<dbReference type="Gene3D" id="3.40.1110.10">
    <property type="entry name" value="Calcium-transporting ATPase, cytoplasmic domain N"/>
    <property type="match status" value="1"/>
</dbReference>
<feature type="binding site" evidence="14">
    <location>
        <position position="423"/>
    </location>
    <ligand>
        <name>ATP</name>
        <dbReference type="ChEBI" id="CHEBI:30616"/>
    </ligand>
</feature>
<feature type="binding site" evidence="14">
    <location>
        <position position="759"/>
    </location>
    <ligand>
        <name>ATP</name>
        <dbReference type="ChEBI" id="CHEBI:30616"/>
    </ligand>
</feature>
<feature type="compositionally biased region" description="Polar residues" evidence="17">
    <location>
        <begin position="1"/>
        <end position="17"/>
    </location>
</feature>
<dbReference type="InterPro" id="IPR008250">
    <property type="entry name" value="ATPase_P-typ_transduc_dom_A_sf"/>
</dbReference>
<feature type="binding site" evidence="14">
    <location>
        <position position="537"/>
    </location>
    <ligand>
        <name>ATP</name>
        <dbReference type="ChEBI" id="CHEBI:30616"/>
    </ligand>
</feature>
<dbReference type="Gene3D" id="2.70.150.10">
    <property type="entry name" value="Calcium-transporting ATPase, cytoplasmic transduction domain A"/>
    <property type="match status" value="1"/>
</dbReference>
<dbReference type="GeneID" id="94837212"/>
<feature type="domain" description="P-type ATPase N-terminal" evidence="19">
    <location>
        <begin position="67"/>
        <end position="115"/>
    </location>
</feature>
<feature type="transmembrane region" description="Helical" evidence="16">
    <location>
        <begin position="97"/>
        <end position="116"/>
    </location>
</feature>
<keyword evidence="11 16" id="KW-0472">Membrane</keyword>
<feature type="binding site" evidence="15">
    <location>
        <position position="425"/>
    </location>
    <ligand>
        <name>Mg(2+)</name>
        <dbReference type="ChEBI" id="CHEBI:18420"/>
    </ligand>
</feature>
<evidence type="ECO:0000256" key="10">
    <source>
        <dbReference type="ARBA" id="ARBA00022989"/>
    </source>
</evidence>
<evidence type="ECO:0000256" key="3">
    <source>
        <dbReference type="ARBA" id="ARBA00008109"/>
    </source>
</evidence>
<feature type="transmembrane region" description="Helical" evidence="16">
    <location>
        <begin position="1010"/>
        <end position="1033"/>
    </location>
</feature>
<feature type="transmembrane region" description="Helical" evidence="16">
    <location>
        <begin position="971"/>
        <end position="990"/>
    </location>
</feature>
<comment type="similarity">
    <text evidence="3 16">Belongs to the cation transport ATPase (P-type) (TC 3.A.3) family. Type IV subfamily.</text>
</comment>
<proteinExistence type="inferred from homology"/>
<dbReference type="GO" id="GO:0140326">
    <property type="term" value="F:ATPase-coupled intramembrane lipid transporter activity"/>
    <property type="evidence" value="ECO:0007669"/>
    <property type="project" value="UniProtKB-EC"/>
</dbReference>
<dbReference type="Pfam" id="PF13246">
    <property type="entry name" value="Cation_ATPase"/>
    <property type="match status" value="1"/>
</dbReference>
<feature type="binding site" evidence="15">
    <location>
        <position position="782"/>
    </location>
    <ligand>
        <name>Mg(2+)</name>
        <dbReference type="ChEBI" id="CHEBI:18420"/>
    </ligand>
</feature>
<keyword evidence="4 16" id="KW-0812">Transmembrane</keyword>
<feature type="binding site" evidence="14">
    <location>
        <position position="560"/>
    </location>
    <ligand>
        <name>ATP</name>
        <dbReference type="ChEBI" id="CHEBI:30616"/>
    </ligand>
</feature>
<dbReference type="SFLD" id="SFLDF00027">
    <property type="entry name" value="p-type_atpase"/>
    <property type="match status" value="1"/>
</dbReference>
<dbReference type="InterPro" id="IPR036412">
    <property type="entry name" value="HAD-like_sf"/>
</dbReference>
<protein>
    <recommendedName>
        <fullName evidence="16">Phospholipid-transporting ATPase</fullName>
        <ecNumber evidence="16">7.6.2.1</ecNumber>
    </recommendedName>
</protein>
<dbReference type="Pfam" id="PF16212">
    <property type="entry name" value="PhoLip_ATPase_C"/>
    <property type="match status" value="1"/>
</dbReference>
<feature type="binding site" evidence="14">
    <location>
        <position position="668"/>
    </location>
    <ligand>
        <name>ATP</name>
        <dbReference type="ChEBI" id="CHEBI:30616"/>
    </ligand>
</feature>
<comment type="catalytic activity">
    <reaction evidence="12 16">
        <text>ATP + H2O + phospholipidSide 1 = ADP + phosphate + phospholipidSide 2.</text>
        <dbReference type="EC" id="7.6.2.1"/>
    </reaction>
</comment>
<dbReference type="InterPro" id="IPR023298">
    <property type="entry name" value="ATPase_P-typ_TM_dom_sf"/>
</dbReference>
<feature type="binding site" evidence="14">
    <location>
        <position position="782"/>
    </location>
    <ligand>
        <name>ATP</name>
        <dbReference type="ChEBI" id="CHEBI:30616"/>
    </ligand>
</feature>
<evidence type="ECO:0000256" key="2">
    <source>
        <dbReference type="ARBA" id="ARBA00004308"/>
    </source>
</evidence>
<evidence type="ECO:0000259" key="18">
    <source>
        <dbReference type="Pfam" id="PF00122"/>
    </source>
</evidence>
<dbReference type="Proteomes" id="UP000179807">
    <property type="component" value="Unassembled WGS sequence"/>
</dbReference>
<dbReference type="NCBIfam" id="TIGR01652">
    <property type="entry name" value="ATPase-Plipid"/>
    <property type="match status" value="1"/>
</dbReference>
<dbReference type="PANTHER" id="PTHR24092:SF218">
    <property type="entry name" value="PHOSPHOLIPID-TRANSPORTING ATPASE"/>
    <property type="match status" value="1"/>
</dbReference>
<dbReference type="PANTHER" id="PTHR24092">
    <property type="entry name" value="PROBABLE PHOSPHOLIPID-TRANSPORTING ATPASE"/>
    <property type="match status" value="1"/>
</dbReference>
<evidence type="ECO:0000259" key="20">
    <source>
        <dbReference type="Pfam" id="PF16212"/>
    </source>
</evidence>
<keyword evidence="9 16" id="KW-1278">Translocase</keyword>
<dbReference type="GO" id="GO:0045332">
    <property type="term" value="P:phospholipid translocation"/>
    <property type="evidence" value="ECO:0007669"/>
    <property type="project" value="TreeGrafter"/>
</dbReference>
<dbReference type="EC" id="7.6.2.1" evidence="16"/>
<evidence type="ECO:0000256" key="4">
    <source>
        <dbReference type="ARBA" id="ARBA00022692"/>
    </source>
</evidence>
<evidence type="ECO:0000256" key="13">
    <source>
        <dbReference type="PIRSR" id="PIRSR606539-1"/>
    </source>
</evidence>
<dbReference type="SUPFAM" id="SSF56784">
    <property type="entry name" value="HAD-like"/>
    <property type="match status" value="1"/>
</dbReference>
<dbReference type="InterPro" id="IPR018303">
    <property type="entry name" value="ATPase_P-typ_P_site"/>
</dbReference>
<feature type="transmembrane region" description="Helical" evidence="16">
    <location>
        <begin position="358"/>
        <end position="381"/>
    </location>
</feature>
<keyword evidence="8 15" id="KW-0460">Magnesium</keyword>
<dbReference type="GO" id="GO:0000287">
    <property type="term" value="F:magnesium ion binding"/>
    <property type="evidence" value="ECO:0007669"/>
    <property type="project" value="UniProtKB-UniRule"/>
</dbReference>
<feature type="binding site" evidence="14">
    <location>
        <position position="588"/>
    </location>
    <ligand>
        <name>ATP</name>
        <dbReference type="ChEBI" id="CHEBI:30616"/>
    </ligand>
</feature>
<feature type="binding site" evidence="14">
    <location>
        <position position="425"/>
    </location>
    <ligand>
        <name>ATP</name>
        <dbReference type="ChEBI" id="CHEBI:30616"/>
    </ligand>
</feature>
<evidence type="ECO:0000256" key="11">
    <source>
        <dbReference type="ARBA" id="ARBA00023136"/>
    </source>
</evidence>
<organism evidence="21 22">
    <name type="scientific">Tritrichomonas foetus</name>
    <dbReference type="NCBI Taxonomy" id="1144522"/>
    <lineage>
        <taxon>Eukaryota</taxon>
        <taxon>Metamonada</taxon>
        <taxon>Parabasalia</taxon>
        <taxon>Tritrichomonadida</taxon>
        <taxon>Tritrichomonadidae</taxon>
        <taxon>Tritrichomonas</taxon>
    </lineage>
</organism>
<dbReference type="SUPFAM" id="SSF81653">
    <property type="entry name" value="Calcium ATPase, transduction domain A"/>
    <property type="match status" value="1"/>
</dbReference>
<dbReference type="VEuPathDB" id="TrichDB:TRFO_22344"/>
<evidence type="ECO:0000313" key="22">
    <source>
        <dbReference type="Proteomes" id="UP000179807"/>
    </source>
</evidence>
<dbReference type="InterPro" id="IPR044492">
    <property type="entry name" value="P_typ_ATPase_HD_dom"/>
</dbReference>
<dbReference type="GO" id="GO:0016887">
    <property type="term" value="F:ATP hydrolysis activity"/>
    <property type="evidence" value="ECO:0007669"/>
    <property type="project" value="InterPro"/>
</dbReference>
<feature type="transmembrane region" description="Helical" evidence="16">
    <location>
        <begin position="943"/>
        <end position="964"/>
    </location>
</feature>
<dbReference type="SUPFAM" id="SSF81665">
    <property type="entry name" value="Calcium ATPase, transmembrane domain M"/>
    <property type="match status" value="1"/>
</dbReference>
<comment type="cofactor">
    <cofactor evidence="15">
        <name>Mg(2+)</name>
        <dbReference type="ChEBI" id="CHEBI:18420"/>
    </cofactor>
</comment>
<keyword evidence="10 16" id="KW-1133">Transmembrane helix</keyword>
<feature type="binding site" evidence="14">
    <location>
        <position position="753"/>
    </location>
    <ligand>
        <name>ATP</name>
        <dbReference type="ChEBI" id="CHEBI:30616"/>
    </ligand>
</feature>
<name>A0A1J4KD76_9EUKA</name>
<dbReference type="SFLD" id="SFLDS00003">
    <property type="entry name" value="Haloacid_Dehalogenase"/>
    <property type="match status" value="1"/>
</dbReference>
<evidence type="ECO:0000256" key="16">
    <source>
        <dbReference type="RuleBase" id="RU362033"/>
    </source>
</evidence>
<feature type="binding site" evidence="15">
    <location>
        <position position="778"/>
    </location>
    <ligand>
        <name>Mg(2+)</name>
        <dbReference type="ChEBI" id="CHEBI:18420"/>
    </ligand>
</feature>
<feature type="binding site" evidence="15">
    <location>
        <position position="423"/>
    </location>
    <ligand>
        <name>Mg(2+)</name>
        <dbReference type="ChEBI" id="CHEBI:18420"/>
    </ligand>
</feature>
<comment type="caution">
    <text evidence="21">The sequence shown here is derived from an EMBL/GenBank/DDBJ whole genome shotgun (WGS) entry which is preliminary data.</text>
</comment>
<feature type="binding site" evidence="14">
    <location>
        <position position="669"/>
    </location>
    <ligand>
        <name>ATP</name>
        <dbReference type="ChEBI" id="CHEBI:30616"/>
    </ligand>
</feature>
<dbReference type="InterPro" id="IPR023299">
    <property type="entry name" value="ATPase_P-typ_cyto_dom_N"/>
</dbReference>
<feature type="domain" description="P-type ATPase A" evidence="18">
    <location>
        <begin position="148"/>
        <end position="294"/>
    </location>
</feature>
<feature type="transmembrane region" description="Helical" evidence="16">
    <location>
        <begin position="868"/>
        <end position="888"/>
    </location>
</feature>
<reference evidence="21" key="1">
    <citation type="submission" date="2016-10" db="EMBL/GenBank/DDBJ databases">
        <authorList>
            <person name="Benchimol M."/>
            <person name="Almeida L.G."/>
            <person name="Vasconcelos A.T."/>
            <person name="Perreira-Neves A."/>
            <person name="Rosa I.A."/>
            <person name="Tasca T."/>
            <person name="Bogo M.R."/>
            <person name="de Souza W."/>
        </authorList>
    </citation>
    <scope>NUCLEOTIDE SEQUENCE [LARGE SCALE GENOMIC DNA]</scope>
    <source>
        <strain evidence="21">K</strain>
    </source>
</reference>
<dbReference type="InterPro" id="IPR059000">
    <property type="entry name" value="ATPase_P-type_domA"/>
</dbReference>
<dbReference type="InterPro" id="IPR032631">
    <property type="entry name" value="P-type_ATPase_N"/>
</dbReference>
<evidence type="ECO:0000256" key="8">
    <source>
        <dbReference type="ARBA" id="ARBA00022842"/>
    </source>
</evidence>
<dbReference type="PRINTS" id="PR00119">
    <property type="entry name" value="CATATPASE"/>
</dbReference>
<dbReference type="InterPro" id="IPR032630">
    <property type="entry name" value="P_typ_ATPase_c"/>
</dbReference>
<dbReference type="SFLD" id="SFLDG00002">
    <property type="entry name" value="C1.7:_P-type_atpase_like"/>
    <property type="match status" value="1"/>
</dbReference>
<dbReference type="AlphaFoldDB" id="A0A1J4KD76"/>
<dbReference type="Pfam" id="PF16209">
    <property type="entry name" value="PhoLip_ATPase_N"/>
    <property type="match status" value="1"/>
</dbReference>
<evidence type="ECO:0000256" key="14">
    <source>
        <dbReference type="PIRSR" id="PIRSR606539-2"/>
    </source>
</evidence>
<evidence type="ECO:0000256" key="9">
    <source>
        <dbReference type="ARBA" id="ARBA00022967"/>
    </source>
</evidence>
<dbReference type="Gene3D" id="3.40.50.1000">
    <property type="entry name" value="HAD superfamily/HAD-like"/>
    <property type="match status" value="1"/>
</dbReference>
<dbReference type="InterPro" id="IPR023214">
    <property type="entry name" value="HAD_sf"/>
</dbReference>
<feature type="binding site" evidence="14">
    <location>
        <position position="670"/>
    </location>
    <ligand>
        <name>ATP</name>
        <dbReference type="ChEBI" id="CHEBI:30616"/>
    </ligand>
</feature>
<dbReference type="OrthoDB" id="377733at2759"/>